<organism evidence="9 10">
    <name type="scientific">Mucor flavus</name>
    <dbReference type="NCBI Taxonomy" id="439312"/>
    <lineage>
        <taxon>Eukaryota</taxon>
        <taxon>Fungi</taxon>
        <taxon>Fungi incertae sedis</taxon>
        <taxon>Mucoromycota</taxon>
        <taxon>Mucoromycotina</taxon>
        <taxon>Mucoromycetes</taxon>
        <taxon>Mucorales</taxon>
        <taxon>Mucorineae</taxon>
        <taxon>Mucoraceae</taxon>
        <taxon>Mucor</taxon>
    </lineage>
</organism>
<feature type="transmembrane region" description="Helical" evidence="8">
    <location>
        <begin position="268"/>
        <end position="285"/>
    </location>
</feature>
<dbReference type="Proteomes" id="UP001473302">
    <property type="component" value="Unassembled WGS sequence"/>
</dbReference>
<keyword evidence="4 8" id="KW-0812">Transmembrane</keyword>
<dbReference type="PANTHER" id="PTHR30003">
    <property type="entry name" value="L-LACTATE PERMEASE"/>
    <property type="match status" value="1"/>
</dbReference>
<evidence type="ECO:0000256" key="5">
    <source>
        <dbReference type="ARBA" id="ARBA00022989"/>
    </source>
</evidence>
<keyword evidence="6 8" id="KW-0472">Membrane</keyword>
<comment type="caution">
    <text evidence="9">The sequence shown here is derived from an EMBL/GenBank/DDBJ whole genome shotgun (WGS) entry which is preliminary data.</text>
</comment>
<evidence type="ECO:0000256" key="4">
    <source>
        <dbReference type="ARBA" id="ARBA00022692"/>
    </source>
</evidence>
<evidence type="ECO:0000256" key="6">
    <source>
        <dbReference type="ARBA" id="ARBA00023136"/>
    </source>
</evidence>
<feature type="transmembrane region" description="Helical" evidence="8">
    <location>
        <begin position="366"/>
        <end position="385"/>
    </location>
</feature>
<dbReference type="EMBL" id="BAABUK010000047">
    <property type="protein sequence ID" value="GAA5817700.1"/>
    <property type="molecule type" value="Genomic_DNA"/>
</dbReference>
<protein>
    <recommendedName>
        <fullName evidence="11">Lactate permease</fullName>
    </recommendedName>
</protein>
<feature type="transmembrane region" description="Helical" evidence="8">
    <location>
        <begin position="94"/>
        <end position="114"/>
    </location>
</feature>
<feature type="transmembrane region" description="Helical" evidence="8">
    <location>
        <begin position="135"/>
        <end position="162"/>
    </location>
</feature>
<accession>A0ABP9ZF08</accession>
<evidence type="ECO:0000313" key="9">
    <source>
        <dbReference type="EMBL" id="GAA5817700.1"/>
    </source>
</evidence>
<feature type="transmembrane region" description="Helical" evidence="8">
    <location>
        <begin position="55"/>
        <end position="74"/>
    </location>
</feature>
<feature type="transmembrane region" description="Helical" evidence="8">
    <location>
        <begin position="182"/>
        <end position="204"/>
    </location>
</feature>
<gene>
    <name evidence="9" type="ORF">MFLAVUS_011251</name>
</gene>
<proteinExistence type="predicted"/>
<keyword evidence="2" id="KW-0813">Transport</keyword>
<feature type="transmembrane region" description="Helical" evidence="8">
    <location>
        <begin position="421"/>
        <end position="440"/>
    </location>
</feature>
<feature type="compositionally biased region" description="Polar residues" evidence="7">
    <location>
        <begin position="312"/>
        <end position="321"/>
    </location>
</feature>
<evidence type="ECO:0000256" key="1">
    <source>
        <dbReference type="ARBA" id="ARBA00004651"/>
    </source>
</evidence>
<name>A0ABP9ZF08_9FUNG</name>
<dbReference type="Pfam" id="PF02652">
    <property type="entry name" value="Lactate_perm"/>
    <property type="match status" value="3"/>
</dbReference>
<feature type="transmembrane region" description="Helical" evidence="8">
    <location>
        <begin position="512"/>
        <end position="530"/>
    </location>
</feature>
<dbReference type="InterPro" id="IPR003804">
    <property type="entry name" value="Lactate_perm"/>
</dbReference>
<keyword evidence="10" id="KW-1185">Reference proteome</keyword>
<evidence type="ECO:0008006" key="11">
    <source>
        <dbReference type="Google" id="ProtNLM"/>
    </source>
</evidence>
<keyword evidence="5 8" id="KW-1133">Transmembrane helix</keyword>
<evidence type="ECO:0000256" key="3">
    <source>
        <dbReference type="ARBA" id="ARBA00022475"/>
    </source>
</evidence>
<evidence type="ECO:0000256" key="2">
    <source>
        <dbReference type="ARBA" id="ARBA00022448"/>
    </source>
</evidence>
<feature type="transmembrane region" description="Helical" evidence="8">
    <location>
        <begin position="216"/>
        <end position="236"/>
    </location>
</feature>
<evidence type="ECO:0000256" key="8">
    <source>
        <dbReference type="SAM" id="Phobius"/>
    </source>
</evidence>
<feature type="transmembrane region" description="Helical" evidence="8">
    <location>
        <begin position="460"/>
        <end position="477"/>
    </location>
</feature>
<sequence>MVNIPEMPTGAEFDGLFIQPLTPIADSLIGSFFVGLLPLILVLVLLGIFRVPAHLASLSGLIVCIFIAIFGWHMPAKYCFESIGNGIVFANWPIMWIVVNAMFIYNTTVESGLFEYFRRWMLTYTPPDKRIILLIIGYSFGALLEGVAGFGIPGAICSSLMVSLGFDPSDALTYTLIFDTTPVAFGALGIPVTTLATITGLPVMSLSAMMGRQLPLLSLLLPIYALTFYAGFRAGFIECWPAALVAGLSFSVIQGVFANLVGPELPDLIAGLVSLISLVGFVQFWKPKYRPEFEAIFVPIKNDIPDEENVSHKSPSINEQNDSFEKNRTEAVETEGGELQGSGAAKENDTIPIRAAVVKPNAREILLAWSPWVLIVCVVIIWTFAELPQYGRIAVKWPHLHQEVYITLYGKKYDAIWNFEPLATGTAILVAFFPFAGLVLWNGSHPRVFWIALKRTGKQLFYPDLTVSFIMAFAYLYNYSGIAYTIGLTLSSVGRAFPFLSAWLGWVGKLELNLFVCICLLTIYILACFLSGSDTSANSLFGNLQVVAARELGLSAVLMAATNSTGAVTSKMISPQNLTTGVSTIGLQGQEGKILRRTILHSIFMVCLVGSIACIQQYGIPQMIPPDP</sequence>
<dbReference type="PANTHER" id="PTHR30003:SF0">
    <property type="entry name" value="GLYCOLATE PERMEASE GLCA-RELATED"/>
    <property type="match status" value="1"/>
</dbReference>
<keyword evidence="3" id="KW-1003">Cell membrane</keyword>
<evidence type="ECO:0000313" key="10">
    <source>
        <dbReference type="Proteomes" id="UP001473302"/>
    </source>
</evidence>
<feature type="region of interest" description="Disordered" evidence="7">
    <location>
        <begin position="308"/>
        <end position="327"/>
    </location>
</feature>
<feature type="transmembrane region" description="Helical" evidence="8">
    <location>
        <begin position="28"/>
        <end position="48"/>
    </location>
</feature>
<reference evidence="9 10" key="1">
    <citation type="submission" date="2024-04" db="EMBL/GenBank/DDBJ databases">
        <title>genome sequences of Mucor flavus KT1a and Helicostylum pulchrum KT1b strains isolated from the surface of a dry-aged beef.</title>
        <authorList>
            <person name="Toyotome T."/>
            <person name="Hosono M."/>
            <person name="Torimaru M."/>
            <person name="Fukuda K."/>
            <person name="Mikami N."/>
        </authorList>
    </citation>
    <scope>NUCLEOTIDE SEQUENCE [LARGE SCALE GENOMIC DNA]</scope>
    <source>
        <strain evidence="9 10">KT1a</strain>
    </source>
</reference>
<feature type="transmembrane region" description="Helical" evidence="8">
    <location>
        <begin position="599"/>
        <end position="620"/>
    </location>
</feature>
<comment type="subcellular location">
    <subcellularLocation>
        <location evidence="1">Cell membrane</location>
        <topology evidence="1">Multi-pass membrane protein</topology>
    </subcellularLocation>
</comment>
<evidence type="ECO:0000256" key="7">
    <source>
        <dbReference type="SAM" id="MobiDB-lite"/>
    </source>
</evidence>